<feature type="compositionally biased region" description="Basic and acidic residues" evidence="1">
    <location>
        <begin position="27"/>
        <end position="38"/>
    </location>
</feature>
<dbReference type="Proteomes" id="UP000292235">
    <property type="component" value="Chromosome"/>
</dbReference>
<protein>
    <submittedName>
        <fullName evidence="2">Uncharacterized protein</fullName>
    </submittedName>
</protein>
<dbReference type="EMBL" id="CP036455">
    <property type="protein sequence ID" value="QBI56550.1"/>
    <property type="molecule type" value="Genomic_DNA"/>
</dbReference>
<keyword evidence="3" id="KW-1185">Reference proteome</keyword>
<dbReference type="RefSeq" id="WP_131101487.1">
    <property type="nucleotide sequence ID" value="NZ_CP036455.1"/>
</dbReference>
<feature type="region of interest" description="Disordered" evidence="1">
    <location>
        <begin position="1"/>
        <end position="94"/>
    </location>
</feature>
<organism evidence="2 3">
    <name type="scientific">Streptomonospora litoralis</name>
    <dbReference type="NCBI Taxonomy" id="2498135"/>
    <lineage>
        <taxon>Bacteria</taxon>
        <taxon>Bacillati</taxon>
        <taxon>Actinomycetota</taxon>
        <taxon>Actinomycetes</taxon>
        <taxon>Streptosporangiales</taxon>
        <taxon>Nocardiopsidaceae</taxon>
        <taxon>Streptomonospora</taxon>
    </lineage>
</organism>
<sequence>MSEPLGHEPEETRDREFAPVLREDEEALSREEAAEQGRKVTGTGVATSVPAERDPQESADRDATETRSELEAPEVNEESEHLTDAHERRGGDRS</sequence>
<dbReference type="KEGG" id="strr:EKD16_24025"/>
<dbReference type="AlphaFoldDB" id="A0A4P6Q812"/>
<feature type="compositionally biased region" description="Basic and acidic residues" evidence="1">
    <location>
        <begin position="1"/>
        <end position="17"/>
    </location>
</feature>
<evidence type="ECO:0000313" key="2">
    <source>
        <dbReference type="EMBL" id="QBI56550.1"/>
    </source>
</evidence>
<dbReference type="OrthoDB" id="3436909at2"/>
<feature type="compositionally biased region" description="Basic and acidic residues" evidence="1">
    <location>
        <begin position="78"/>
        <end position="94"/>
    </location>
</feature>
<reference evidence="2 3" key="1">
    <citation type="submission" date="2019-02" db="EMBL/GenBank/DDBJ databases">
        <authorList>
            <person name="Khodamoradi S."/>
            <person name="Hahnke R.L."/>
            <person name="Kaempfer P."/>
            <person name="Schumann P."/>
            <person name="Rohde M."/>
            <person name="Steinert M."/>
            <person name="Luzhetskyy A."/>
            <person name="Wink J."/>
            <person name="Ruckert C."/>
        </authorList>
    </citation>
    <scope>NUCLEOTIDE SEQUENCE [LARGE SCALE GENOMIC DNA]</scope>
    <source>
        <strain evidence="2 3">M2</strain>
    </source>
</reference>
<gene>
    <name evidence="2" type="ORF">EKD16_24025</name>
</gene>
<name>A0A4P6Q812_9ACTN</name>
<evidence type="ECO:0000313" key="3">
    <source>
        <dbReference type="Proteomes" id="UP000292235"/>
    </source>
</evidence>
<accession>A0A4P6Q812</accession>
<evidence type="ECO:0000256" key="1">
    <source>
        <dbReference type="SAM" id="MobiDB-lite"/>
    </source>
</evidence>
<feature type="compositionally biased region" description="Basic and acidic residues" evidence="1">
    <location>
        <begin position="51"/>
        <end position="70"/>
    </location>
</feature>
<proteinExistence type="predicted"/>